<dbReference type="InterPro" id="IPR033467">
    <property type="entry name" value="Tesmin/TSO1-like_CXC"/>
</dbReference>
<dbReference type="RefSeq" id="XP_055367990.1">
    <property type="nucleotide sequence ID" value="XM_055512015.1"/>
</dbReference>
<protein>
    <submittedName>
        <fullName evidence="6">Spexin prohormone 2 isoform X1</fullName>
    </submittedName>
</protein>
<name>A0A9W2Y2D8_BETSP</name>
<evidence type="ECO:0000313" key="6">
    <source>
        <dbReference type="RefSeq" id="XP_055367990.1"/>
    </source>
</evidence>
<proteinExistence type="inferred from homology"/>
<evidence type="ECO:0000256" key="2">
    <source>
        <dbReference type="ARBA" id="ARBA00007267"/>
    </source>
</evidence>
<dbReference type="PROSITE" id="PS51634">
    <property type="entry name" value="CRC"/>
    <property type="match status" value="1"/>
</dbReference>
<dbReference type="InterPro" id="IPR028307">
    <property type="entry name" value="Lin-54_fam"/>
</dbReference>
<dbReference type="CTD" id="9633"/>
<evidence type="ECO:0000256" key="3">
    <source>
        <dbReference type="ARBA" id="ARBA00023242"/>
    </source>
</evidence>
<reference evidence="6" key="1">
    <citation type="submission" date="2025-08" db="UniProtKB">
        <authorList>
            <consortium name="RefSeq"/>
        </authorList>
    </citation>
    <scope>IDENTIFICATION</scope>
</reference>
<comment type="subcellular location">
    <subcellularLocation>
        <location evidence="1">Nucleus</location>
    </subcellularLocation>
</comment>
<feature type="domain" description="CRC" evidence="4">
    <location>
        <begin position="160"/>
        <end position="267"/>
    </location>
</feature>
<dbReference type="Pfam" id="PF03638">
    <property type="entry name" value="TCR"/>
    <property type="match status" value="2"/>
</dbReference>
<organism evidence="5 6">
    <name type="scientific">Betta splendens</name>
    <name type="common">Siamese fighting fish</name>
    <dbReference type="NCBI Taxonomy" id="158456"/>
    <lineage>
        <taxon>Eukaryota</taxon>
        <taxon>Metazoa</taxon>
        <taxon>Chordata</taxon>
        <taxon>Craniata</taxon>
        <taxon>Vertebrata</taxon>
        <taxon>Euteleostomi</taxon>
        <taxon>Actinopterygii</taxon>
        <taxon>Neopterygii</taxon>
        <taxon>Teleostei</taxon>
        <taxon>Neoteleostei</taxon>
        <taxon>Acanthomorphata</taxon>
        <taxon>Anabantaria</taxon>
        <taxon>Anabantiformes</taxon>
        <taxon>Anabantoidei</taxon>
        <taxon>Osphronemidae</taxon>
        <taxon>Betta</taxon>
    </lineage>
</organism>
<evidence type="ECO:0000259" key="4">
    <source>
        <dbReference type="PROSITE" id="PS51634"/>
    </source>
</evidence>
<gene>
    <name evidence="6" type="primary">tesmin</name>
</gene>
<evidence type="ECO:0000256" key="1">
    <source>
        <dbReference type="ARBA" id="ARBA00004123"/>
    </source>
</evidence>
<comment type="similarity">
    <text evidence="2">Belongs to the lin-54 family.</text>
</comment>
<dbReference type="SMART" id="SM01114">
    <property type="entry name" value="CXC"/>
    <property type="match status" value="2"/>
</dbReference>
<dbReference type="Proteomes" id="UP000515150">
    <property type="component" value="Chromosome 9"/>
</dbReference>
<evidence type="ECO:0000313" key="5">
    <source>
        <dbReference type="Proteomes" id="UP000515150"/>
    </source>
</evidence>
<dbReference type="AlphaFoldDB" id="A0A9W2Y2D8"/>
<keyword evidence="3" id="KW-0539">Nucleus</keyword>
<accession>A0A9W2Y2D8</accession>
<keyword evidence="5" id="KW-1185">Reference proteome</keyword>
<dbReference type="GO" id="GO:0005634">
    <property type="term" value="C:nucleus"/>
    <property type="evidence" value="ECO:0007669"/>
    <property type="project" value="UniProtKB-SubCell"/>
</dbReference>
<dbReference type="GeneID" id="114863224"/>
<dbReference type="GO" id="GO:0006355">
    <property type="term" value="P:regulation of DNA-templated transcription"/>
    <property type="evidence" value="ECO:0007669"/>
    <property type="project" value="TreeGrafter"/>
</dbReference>
<dbReference type="InterPro" id="IPR005172">
    <property type="entry name" value="CRC"/>
</dbReference>
<dbReference type="PANTHER" id="PTHR12446:SF34">
    <property type="entry name" value="PROTEIN LIN-54 HOMOLOG"/>
    <property type="match status" value="1"/>
</dbReference>
<sequence length="330" mass="36699">MKNGRSELDLSESSSPWFLAGAVFSSMMLEDVHMDYQEDEEGPIITPIVTLRTNRSDIGVQPRERDGWESQVVYNASGGEHAAKAEEPEPLYLTLGCAPIYSDGGPAGETDVSRSPNQIVIPQYQQTAHPMSESSNQKASIYSKLSLEGRAAETVYESKSNKFCHCSRSQCLKLYCECFASGVMCSNCHCSNCHNNLEHEVNRQRAIKSRLARDPDAFRPKSGEASGWHKGCTCKRSSCLKNYCECYEANTMCSSRCKCVGCRWKPCQPMDKGATIIKDTWAVSAIAPAVVEDVCSRLLVQAQKAEREAQRMVLNEFGHCLTEIIKTMFK</sequence>
<dbReference type="OrthoDB" id="6283463at2759"/>
<dbReference type="PANTHER" id="PTHR12446">
    <property type="entry name" value="TESMIN/TSO1-RELATED"/>
    <property type="match status" value="1"/>
</dbReference>